<dbReference type="InterPro" id="IPR052340">
    <property type="entry name" value="RNase_Y/CdgJ"/>
</dbReference>
<comment type="caution">
    <text evidence="3">The sequence shown here is derived from an EMBL/GenBank/DDBJ whole genome shotgun (WGS) entry which is preliminary data.</text>
</comment>
<proteinExistence type="predicted"/>
<dbReference type="Gene3D" id="3.20.20.450">
    <property type="entry name" value="EAL domain"/>
    <property type="match status" value="1"/>
</dbReference>
<dbReference type="PROSITE" id="PS50883">
    <property type="entry name" value="EAL"/>
    <property type="match status" value="1"/>
</dbReference>
<keyword evidence="4" id="KW-1185">Reference proteome</keyword>
<accession>A0ABW1XNY8</accession>
<reference evidence="4" key="1">
    <citation type="journal article" date="2019" name="Int. J. Syst. Evol. Microbiol.">
        <title>The Global Catalogue of Microorganisms (GCM) 10K type strain sequencing project: providing services to taxonomists for standard genome sequencing and annotation.</title>
        <authorList>
            <consortium name="The Broad Institute Genomics Platform"/>
            <consortium name="The Broad Institute Genome Sequencing Center for Infectious Disease"/>
            <person name="Wu L."/>
            <person name="Ma J."/>
        </authorList>
    </citation>
    <scope>NUCLEOTIDE SEQUENCE [LARGE SCALE GENOMIC DNA]</scope>
    <source>
        <strain evidence="4">CGMCC 1.16031</strain>
    </source>
</reference>
<name>A0ABW1XNY8_9ALTE</name>
<dbReference type="Proteomes" id="UP001596364">
    <property type="component" value="Unassembled WGS sequence"/>
</dbReference>
<evidence type="ECO:0000259" key="1">
    <source>
        <dbReference type="PROSITE" id="PS50883"/>
    </source>
</evidence>
<organism evidence="3 4">
    <name type="scientific">Pseudobowmanella zhangzhouensis</name>
    <dbReference type="NCBI Taxonomy" id="1537679"/>
    <lineage>
        <taxon>Bacteria</taxon>
        <taxon>Pseudomonadati</taxon>
        <taxon>Pseudomonadota</taxon>
        <taxon>Gammaproteobacteria</taxon>
        <taxon>Alteromonadales</taxon>
        <taxon>Alteromonadaceae</taxon>
    </lineage>
</organism>
<dbReference type="Pfam" id="PF00563">
    <property type="entry name" value="EAL"/>
    <property type="match status" value="1"/>
</dbReference>
<protein>
    <submittedName>
        <fullName evidence="3">EAL and HDOD domain-containing protein</fullName>
    </submittedName>
</protein>
<dbReference type="SMART" id="SM00052">
    <property type="entry name" value="EAL"/>
    <property type="match status" value="1"/>
</dbReference>
<dbReference type="SUPFAM" id="SSF109604">
    <property type="entry name" value="HD-domain/PDEase-like"/>
    <property type="match status" value="1"/>
</dbReference>
<dbReference type="Pfam" id="PF08668">
    <property type="entry name" value="HDOD"/>
    <property type="match status" value="1"/>
</dbReference>
<dbReference type="InterPro" id="IPR001633">
    <property type="entry name" value="EAL_dom"/>
</dbReference>
<evidence type="ECO:0000313" key="3">
    <source>
        <dbReference type="EMBL" id="MFC6440480.1"/>
    </source>
</evidence>
<sequence>MFFAARQPILHADQTLFAYELLFREGLENVFPDIDAEQATSRMVEGLQSTLDLPRLTQDKPAFINFTHDSLLNGYPMMLSQDQIVVEILETARPTRRLLDSVKELKERGYQIALDDYEHDSVWAHFFPYIDIIKVDVMVTDEDTIRQIIHDIRLFPQIKLLAEKVETHDQFQRMISLGFSYFQGYFFSRPEVMQSKRLDHSSMALTNLVVQLSKNSVAVDDVLKVFEGDANLSFKLLRYVNSPLFRRRNEIQTIRQAIVVLGEQELKRFVYLLFSASVGESKPAELSNMSLVRARFGELLMSARAMDSQAESAFLVGLLSTLDAMLNTSMEELLQSLALVDDMKNALLHGTGIMGESLQLVQALEQANWTKVMNMEQRLGLADELAKKLYLESLEWAAERQKASAAV</sequence>
<gene>
    <name evidence="3" type="ORF">ACFP85_10015</name>
</gene>
<dbReference type="InterPro" id="IPR035919">
    <property type="entry name" value="EAL_sf"/>
</dbReference>
<evidence type="ECO:0000259" key="2">
    <source>
        <dbReference type="PROSITE" id="PS51833"/>
    </source>
</evidence>
<dbReference type="PIRSF" id="PIRSF003180">
    <property type="entry name" value="DiGMPpdiest_YuxH"/>
    <property type="match status" value="1"/>
</dbReference>
<evidence type="ECO:0000313" key="4">
    <source>
        <dbReference type="Proteomes" id="UP001596364"/>
    </source>
</evidence>
<dbReference type="SUPFAM" id="SSF141868">
    <property type="entry name" value="EAL domain-like"/>
    <property type="match status" value="1"/>
</dbReference>
<dbReference type="Gene3D" id="1.10.3210.10">
    <property type="entry name" value="Hypothetical protein af1432"/>
    <property type="match status" value="1"/>
</dbReference>
<dbReference type="RefSeq" id="WP_377148643.1">
    <property type="nucleotide sequence ID" value="NZ_JBHSUS010000001.1"/>
</dbReference>
<dbReference type="EMBL" id="JBHSUS010000001">
    <property type="protein sequence ID" value="MFC6440480.1"/>
    <property type="molecule type" value="Genomic_DNA"/>
</dbReference>
<dbReference type="PANTHER" id="PTHR33525:SF4">
    <property type="entry name" value="CYCLIC DI-GMP PHOSPHODIESTERASE CDGJ"/>
    <property type="match status" value="1"/>
</dbReference>
<dbReference type="PROSITE" id="PS51833">
    <property type="entry name" value="HDOD"/>
    <property type="match status" value="1"/>
</dbReference>
<dbReference type="PANTHER" id="PTHR33525">
    <property type="match status" value="1"/>
</dbReference>
<dbReference type="InterPro" id="IPR014408">
    <property type="entry name" value="dGMP_Pdiesterase_EAL/HD-GYP"/>
</dbReference>
<dbReference type="InterPro" id="IPR013976">
    <property type="entry name" value="HDOD"/>
</dbReference>
<feature type="domain" description="EAL" evidence="1">
    <location>
        <begin position="1"/>
        <end position="204"/>
    </location>
</feature>
<feature type="domain" description="HDOD" evidence="2">
    <location>
        <begin position="198"/>
        <end position="385"/>
    </location>
</feature>